<dbReference type="KEGG" id="asui:ASUIS_0840"/>
<dbReference type="Pfam" id="PF05119">
    <property type="entry name" value="Terminase_4"/>
    <property type="match status" value="1"/>
</dbReference>
<protein>
    <submittedName>
        <fullName evidence="1">Phage terminase, small subunit</fullName>
    </submittedName>
</protein>
<gene>
    <name evidence="1" type="ORF">ASUIS_0840</name>
</gene>
<dbReference type="RefSeq" id="WP_118885886.1">
    <property type="nucleotide sequence ID" value="NZ_CP032100.1"/>
</dbReference>
<name>A0AAD0SPP9_9BACT</name>
<organism evidence="1 2">
    <name type="scientific">Arcobacter suis CECT 7833</name>
    <dbReference type="NCBI Taxonomy" id="663365"/>
    <lineage>
        <taxon>Bacteria</taxon>
        <taxon>Pseudomonadati</taxon>
        <taxon>Campylobacterota</taxon>
        <taxon>Epsilonproteobacteria</taxon>
        <taxon>Campylobacterales</taxon>
        <taxon>Arcobacteraceae</taxon>
        <taxon>Arcobacter</taxon>
    </lineage>
</organism>
<dbReference type="Proteomes" id="UP000263040">
    <property type="component" value="Chromosome"/>
</dbReference>
<keyword evidence="2" id="KW-1185">Reference proteome</keyword>
<dbReference type="InterPro" id="IPR006448">
    <property type="entry name" value="Phage_term_ssu_P27"/>
</dbReference>
<accession>A0AAD0SPP9</accession>
<evidence type="ECO:0000313" key="1">
    <source>
        <dbReference type="EMBL" id="AXX89331.1"/>
    </source>
</evidence>
<proteinExistence type="predicted"/>
<reference evidence="1 2" key="1">
    <citation type="submission" date="2018-08" db="EMBL/GenBank/DDBJ databases">
        <title>Complete genome of the Arcobacter suis type strain LMG 26152.</title>
        <authorList>
            <person name="Miller W.G."/>
            <person name="Yee E."/>
            <person name="Bono J.L."/>
        </authorList>
    </citation>
    <scope>NUCLEOTIDE SEQUENCE [LARGE SCALE GENOMIC DNA]</scope>
    <source>
        <strain evidence="1 2">CECT 7833</strain>
    </source>
</reference>
<dbReference type="EMBL" id="CP032100">
    <property type="protein sequence ID" value="AXX89331.1"/>
    <property type="molecule type" value="Genomic_DNA"/>
</dbReference>
<dbReference type="AlphaFoldDB" id="A0AAD0SPP9"/>
<sequence>MENLESIKNAVENTKRSYRAIAKEFGTNHTQIGILIKLHNWNVEHRISKNSTVSTTEYKPHVAILGKTAVRKIEEIKKELGKQYSPVDEPLIVMYAKSYERYIDLESKLGLGVDKIISTSTKTGSEYMSPLFTATLAIQKNLVTIANQLGLSIASRKKLGLNFKKEEEGQTSLYDFVPEFASDEDLDEI</sequence>
<evidence type="ECO:0000313" key="2">
    <source>
        <dbReference type="Proteomes" id="UP000263040"/>
    </source>
</evidence>